<sequence>MKSIRSLFGGDPRQFSMLGALVILIMLFQVLTGGKVLTPSNMMNLINGNSYVLVLAIGMVMVIVVGHIDLSVGSVAAVTGIIVALALRDWGIPWWAGILLGLAVGAAIGMWQGYWVAYVGIPGFITTLAGMMIFRGLNQYIGDSNSIPVPEELQFLGGGYLWEWGPNTGFNNSTLLLGIIAGAFVVWREWRKRVRAARVGFEPDPLPIAAIRAGLLIALISYATYLFGTGREGTSFPVPGVVLVILVIIYHVITQRTKFGRHVYAVGGNRAAAALSGVSTKRTYFFVMANMSVLAAFAGMMFIGRARASGPFDGTLWELDAIAAVFIGGAAVTGGIGTVTGSIIGGLVMATLNNGLQLMGAGSDETQIIKGLVLLAAVAFDVYNKKQGKPSIIGLLLRRRPSFRDDDAAGENAPAGGSAQAGTLDTQADQGTAVSSAPVATETSRPTRNANNERQEP</sequence>
<name>A0ABT8GFZ4_9MICO</name>
<keyword evidence="14" id="KW-1185">Reference proteome</keyword>
<dbReference type="InterPro" id="IPR001851">
    <property type="entry name" value="ABC_transp_permease"/>
</dbReference>
<evidence type="ECO:0000256" key="1">
    <source>
        <dbReference type="ARBA" id="ARBA00004651"/>
    </source>
</evidence>
<dbReference type="Pfam" id="PF02653">
    <property type="entry name" value="BPD_transp_2"/>
    <property type="match status" value="1"/>
</dbReference>
<feature type="region of interest" description="Disordered" evidence="11">
    <location>
        <begin position="405"/>
        <end position="457"/>
    </location>
</feature>
<keyword evidence="2" id="KW-0813">Transport</keyword>
<proteinExistence type="predicted"/>
<organism evidence="13 14">
    <name type="scientific">Demequina muriae</name>
    <dbReference type="NCBI Taxonomy" id="3051664"/>
    <lineage>
        <taxon>Bacteria</taxon>
        <taxon>Bacillati</taxon>
        <taxon>Actinomycetota</taxon>
        <taxon>Actinomycetes</taxon>
        <taxon>Micrococcales</taxon>
        <taxon>Demequinaceae</taxon>
        <taxon>Demequina</taxon>
    </lineage>
</organism>
<dbReference type="EMBL" id="JAUHQA010000001">
    <property type="protein sequence ID" value="MDN4480353.1"/>
    <property type="molecule type" value="Genomic_DNA"/>
</dbReference>
<keyword evidence="4" id="KW-0997">Cell inner membrane</keyword>
<accession>A0ABT8GFZ4</accession>
<evidence type="ECO:0000256" key="8">
    <source>
        <dbReference type="ARBA" id="ARBA00023136"/>
    </source>
</evidence>
<evidence type="ECO:0000256" key="6">
    <source>
        <dbReference type="ARBA" id="ARBA00022692"/>
    </source>
</evidence>
<dbReference type="Proteomes" id="UP001172708">
    <property type="component" value="Unassembled WGS sequence"/>
</dbReference>
<keyword evidence="3" id="KW-1003">Cell membrane</keyword>
<evidence type="ECO:0000256" key="7">
    <source>
        <dbReference type="ARBA" id="ARBA00022989"/>
    </source>
</evidence>
<evidence type="ECO:0000256" key="10">
    <source>
        <dbReference type="ARBA" id="ARBA00035686"/>
    </source>
</evidence>
<evidence type="ECO:0000256" key="2">
    <source>
        <dbReference type="ARBA" id="ARBA00022448"/>
    </source>
</evidence>
<feature type="transmembrane region" description="Helical" evidence="12">
    <location>
        <begin position="15"/>
        <end position="32"/>
    </location>
</feature>
<feature type="transmembrane region" description="Helical" evidence="12">
    <location>
        <begin position="208"/>
        <end position="228"/>
    </location>
</feature>
<feature type="transmembrane region" description="Helical" evidence="12">
    <location>
        <begin position="92"/>
        <end position="108"/>
    </location>
</feature>
<evidence type="ECO:0000256" key="3">
    <source>
        <dbReference type="ARBA" id="ARBA00022475"/>
    </source>
</evidence>
<feature type="compositionally biased region" description="Polar residues" evidence="11">
    <location>
        <begin position="420"/>
        <end position="435"/>
    </location>
</feature>
<keyword evidence="7 12" id="KW-1133">Transmembrane helix</keyword>
<feature type="transmembrane region" description="Helical" evidence="12">
    <location>
        <begin position="284"/>
        <end position="303"/>
    </location>
</feature>
<dbReference type="RefSeq" id="WP_301141728.1">
    <property type="nucleotide sequence ID" value="NZ_JAUHQA010000001.1"/>
</dbReference>
<dbReference type="NCBIfam" id="NF040906">
    <property type="entry name" value="GguB"/>
    <property type="match status" value="1"/>
</dbReference>
<evidence type="ECO:0000313" key="14">
    <source>
        <dbReference type="Proteomes" id="UP001172708"/>
    </source>
</evidence>
<dbReference type="PANTHER" id="PTHR32196">
    <property type="entry name" value="ABC TRANSPORTER PERMEASE PROTEIN YPHD-RELATED-RELATED"/>
    <property type="match status" value="1"/>
</dbReference>
<feature type="transmembrane region" description="Helical" evidence="12">
    <location>
        <begin position="115"/>
        <end position="134"/>
    </location>
</feature>
<feature type="transmembrane region" description="Helical" evidence="12">
    <location>
        <begin position="169"/>
        <end position="187"/>
    </location>
</feature>
<feature type="transmembrane region" description="Helical" evidence="12">
    <location>
        <begin position="53"/>
        <end position="86"/>
    </location>
</feature>
<evidence type="ECO:0000256" key="12">
    <source>
        <dbReference type="SAM" id="Phobius"/>
    </source>
</evidence>
<dbReference type="CDD" id="cd06579">
    <property type="entry name" value="TM_PBP1_transp_AraH_like"/>
    <property type="match status" value="1"/>
</dbReference>
<keyword evidence="8 12" id="KW-0472">Membrane</keyword>
<keyword evidence="6 12" id="KW-0812">Transmembrane</keyword>
<comment type="subcellular location">
    <subcellularLocation>
        <location evidence="1">Cell membrane</location>
        <topology evidence="1">Multi-pass membrane protein</topology>
    </subcellularLocation>
</comment>
<feature type="compositionally biased region" description="Polar residues" evidence="11">
    <location>
        <begin position="441"/>
        <end position="450"/>
    </location>
</feature>
<comment type="caution">
    <text evidence="13">The sequence shown here is derived from an EMBL/GenBank/DDBJ whole genome shotgun (WGS) entry which is preliminary data.</text>
</comment>
<feature type="transmembrane region" description="Helical" evidence="12">
    <location>
        <begin position="323"/>
        <end position="350"/>
    </location>
</feature>
<evidence type="ECO:0000256" key="5">
    <source>
        <dbReference type="ARBA" id="ARBA00022597"/>
    </source>
</evidence>
<evidence type="ECO:0000256" key="9">
    <source>
        <dbReference type="ARBA" id="ARBA00035611"/>
    </source>
</evidence>
<evidence type="ECO:0000256" key="11">
    <source>
        <dbReference type="SAM" id="MobiDB-lite"/>
    </source>
</evidence>
<protein>
    <recommendedName>
        <fullName evidence="10">Xylose transport system permease protein XylH</fullName>
    </recommendedName>
</protein>
<gene>
    <name evidence="13" type="primary">gguB</name>
    <name evidence="13" type="ORF">QQX02_05385</name>
</gene>
<feature type="transmembrane region" description="Helical" evidence="12">
    <location>
        <begin position="234"/>
        <end position="253"/>
    </location>
</feature>
<evidence type="ECO:0000256" key="4">
    <source>
        <dbReference type="ARBA" id="ARBA00022519"/>
    </source>
</evidence>
<comment type="function">
    <text evidence="9">Part of the binding-protein-dependent transport system for D-xylose. Probably responsible for the translocation of the substrate across the membrane.</text>
</comment>
<dbReference type="PANTHER" id="PTHR32196:SF32">
    <property type="entry name" value="XYLOSE TRANSPORT SYSTEM PERMEASE PROTEIN XYLH"/>
    <property type="match status" value="1"/>
</dbReference>
<evidence type="ECO:0000313" key="13">
    <source>
        <dbReference type="EMBL" id="MDN4480353.1"/>
    </source>
</evidence>
<keyword evidence="5" id="KW-0762">Sugar transport</keyword>
<reference evidence="13" key="1">
    <citation type="submission" date="2023-06" db="EMBL/GenBank/DDBJ databases">
        <title>Egi l300058.</title>
        <authorList>
            <person name="Gao L."/>
            <person name="Fang B.-Z."/>
            <person name="Li W.-J."/>
        </authorList>
    </citation>
    <scope>NUCLEOTIDE SEQUENCE</scope>
    <source>
        <strain evidence="13">EGI L300058</strain>
    </source>
</reference>